<keyword evidence="4" id="KW-1185">Reference proteome</keyword>
<dbReference type="Pfam" id="PF02801">
    <property type="entry name" value="Ketoacyl-synt_C"/>
    <property type="match status" value="1"/>
</dbReference>
<evidence type="ECO:0000256" key="1">
    <source>
        <dbReference type="RuleBase" id="RU003694"/>
    </source>
</evidence>
<comment type="caution">
    <text evidence="3">The sequence shown here is derived from an EMBL/GenBank/DDBJ whole genome shotgun (WGS) entry which is preliminary data.</text>
</comment>
<gene>
    <name evidence="3" type="ORF">BC739_001294</name>
</gene>
<comment type="similarity">
    <text evidence="1">Belongs to the thiolase-like superfamily. Beta-ketoacyl-ACP synthases family.</text>
</comment>
<dbReference type="InterPro" id="IPR016035">
    <property type="entry name" value="Acyl_Trfase/lysoPLipase"/>
</dbReference>
<evidence type="ECO:0000259" key="2">
    <source>
        <dbReference type="PROSITE" id="PS52004"/>
    </source>
</evidence>
<accession>A0ABR6BBK2</accession>
<dbReference type="InterPro" id="IPR052568">
    <property type="entry name" value="PKS-FAS_Synthase"/>
</dbReference>
<dbReference type="InterPro" id="IPR014043">
    <property type="entry name" value="Acyl_transferase_dom"/>
</dbReference>
<feature type="domain" description="Ketosynthase family 3 (KS3)" evidence="2">
    <location>
        <begin position="1"/>
        <end position="413"/>
    </location>
</feature>
<dbReference type="SUPFAM" id="SSF53901">
    <property type="entry name" value="Thiolase-like"/>
    <property type="match status" value="3"/>
</dbReference>
<dbReference type="InterPro" id="IPR016039">
    <property type="entry name" value="Thiolase-like"/>
</dbReference>
<dbReference type="Gene3D" id="3.40.47.10">
    <property type="match status" value="3"/>
</dbReference>
<dbReference type="SUPFAM" id="SSF54637">
    <property type="entry name" value="Thioesterase/thiol ester dehydrase-isomerase"/>
    <property type="match status" value="4"/>
</dbReference>
<name>A0ABR6BBK2_9PSEU</name>
<dbReference type="Pfam" id="PF00109">
    <property type="entry name" value="ketoacyl-synt"/>
    <property type="match status" value="2"/>
</dbReference>
<dbReference type="Proteomes" id="UP000517916">
    <property type="component" value="Unassembled WGS sequence"/>
</dbReference>
<dbReference type="InterPro" id="IPR020841">
    <property type="entry name" value="PKS_Beta-ketoAc_synthase_dom"/>
</dbReference>
<dbReference type="RefSeq" id="WP_182836585.1">
    <property type="nucleotide sequence ID" value="NZ_BAAABQ010000065.1"/>
</dbReference>
<protein>
    <submittedName>
        <fullName evidence="3">PfaB family protein</fullName>
    </submittedName>
</protein>
<dbReference type="InterPro" id="IPR013114">
    <property type="entry name" value="FabA_FabZ"/>
</dbReference>
<dbReference type="InterPro" id="IPR014030">
    <property type="entry name" value="Ketoacyl_synth_N"/>
</dbReference>
<dbReference type="PANTHER" id="PTHR43074:SF1">
    <property type="entry name" value="BETA-KETOACYL SYNTHASE FAMILY PROTEIN-RELATED"/>
    <property type="match status" value="1"/>
</dbReference>
<evidence type="ECO:0000313" key="4">
    <source>
        <dbReference type="Proteomes" id="UP000517916"/>
    </source>
</evidence>
<dbReference type="SMART" id="SM00825">
    <property type="entry name" value="PKS_KS"/>
    <property type="match status" value="1"/>
</dbReference>
<dbReference type="InterPro" id="IPR029069">
    <property type="entry name" value="HotDog_dom_sf"/>
</dbReference>
<dbReference type="EMBL" id="JACJID010000001">
    <property type="protein sequence ID" value="MBA8924097.1"/>
    <property type="molecule type" value="Genomic_DNA"/>
</dbReference>
<dbReference type="PROSITE" id="PS52004">
    <property type="entry name" value="KS3_2"/>
    <property type="match status" value="1"/>
</dbReference>
<dbReference type="Gene3D" id="3.30.70.3290">
    <property type="match status" value="1"/>
</dbReference>
<dbReference type="InterPro" id="IPR014031">
    <property type="entry name" value="Ketoacyl_synth_C"/>
</dbReference>
<sequence>MKIAIVGLGCLLPGADNPEQFWANLVAGADLRTDGGPDQFGTSPEVPGGWGDAEHRITAVRGGFVRDPEPDPAVAGLGRVAQWPLYVARQALADAGITELDRTGIVLGNYAFPTEQSCKIAVPLLHGAVAEGLRRAGIPAGESQKSEVDKRNLRPFGLPVQVVGDALGLGGPRLALEAACSSALYSLALARDYLATGLAEVMIAGAVCAPDPLLIHLSFSDLHAYPANGISQPFDRRSTGIVTGQGAGVFVVKRLADAVRDGDRIHAVIESIGLSNDGAGRHLLAPNASGQVDTYRRAYAHSAPVDYIECHATGTPLGDAVELRGLTEFFGADLPLLGSVKGNLGHLLTVAGFTSMLKVILAMRHGVLPATPCVSEPITDRVLHTERPWHGPRRAGVSAFGFGGTNAHAVLAASASPQAEEQPVLPKLAVAGVGAKLCADDLGQAVRTATPALRSRPEGRWYGLPGPEHGPAGYLTDAEVDLAAYRIPPAEFAQLNPQHAVLFEAAETALTEAGYPPPAPGSRTEDLQPARVAVVVVMEMEPRTHTHRARFDIGAYVRAECARTGTHLGDEALDRLEAGVRGAVHEPLGANEVLSHIGNVVASRISASRNLTGPAFTIASADHALEVAGLLLLDPSVEAVLLGAVDLACGVENVLTSTASGPLGDGAAAVVLTREGGVTIDAIASTAAEALARAGVRPEDVDYLEVGGELPVSAYQSEVDEPTCVVGSLFPIVGDTRLCGPLAALVKVVQCLRAAELPPTPAGLDLAGTTGTPWCRLEAPQPWLRRADRPRRVAAISCGASHLVLSADYVAAKPEPVGLILTLSGDTGAELAAAAAGAVSELDSGREPIALCRSATRGKRFTAVLVAASGARLREELVLAQRDLPEVIASAGEWSTPSGSYCTGRPLGSEGRVAFVYPGAFTSYPGAGRDLFRLFPELLTPELDTDRFKHAALYPRSRDGMDRRALLRHEAQLQEQIPVMLAAGTNFAVLHTRLLRDVLGVRPNGGFGYSLGESTMLFALGLWDDSARDDSDLVATRLFRDQLTGRKEMVRKAWGIADSVPDNEVWATHVLLTSADAVHTAAEDLDRVYLTHINTPTEVVVSGDPAQCRELISRIGCQAAKAPANHVMHCPIVGPALAELAELNTFPLTGKPVEAELLSTFDYERIEAADSAELAENIAWTLRSPIDFVRLVRTAHERGFRYFVEVGPGATCTRWITETLAGGEFAAVSVDRRGASTGTTLAPALARLISHGVPVDLRRLLGEPRPRRITHCVQVGGESLVDRVHRAASGLTPTGANSIASTLAQAHRAALRAHAAVQFEALDSLERRAIWEEAELLEFARGEVGKVFGPDYAVIDTYPSRVRLPEPPYLFVSRVTELRGRTGHFEPSAITTEYDLPHDAWYTVDGLVPCAVTIEAGQCDLLLISYLGIDFRNRGERFYRLLDSRLVFRGGLPRAGQTLRYEITIDRFVWSGDTMLFFFSYQCFADGELILELLDACAGFFTTAELENSVGVVPSAADRGRRAAMTRAWFTPLARTGRTELSAEDLALLAEGRLGEVFGPRWDQREDGCNSSIRLPGQMLRMIDEVTSIDRLGGPRGLGELSAVTKLDPQGWYFRCHFAGDPVLAGSLVAEGGVQLLQVYAMYLGMHLVLPDAEFQSVPGLETEVKVRGQITPATRRIRYQVEITGLSMLPRPTVIADIAVYDGERAVISMREFGVQVREKPGTPYRPGPGGVPPFLGRRNHRGEPALINELHLAHAAKGDLGTAMGPEFDVYRHRRAPYIPNGDFRFVDRIMLLDGVRGRLTPGARMHTEYDCPPEAWYFADNSAPELPNCVHMETSLQAAILLGYYLGATVDSPEQEYRIRNLDGQAELVKRIDLRGRTIRHESVLLSSQAVTGTVLQRFRYELSADGEVFYVGESLFGYFTEQALGNQVGLPGELPELTGSRTLPVRSEDRWFSPDPKTGLRLADGHLRLVDEVDLVEDGGLHGKGYLRGRRRISRADWYFDCHFHRDPVMPGSLGVEAVIQGLQVLIIETGLAEGFDNAVFAVPRGVPMSWKYRGQILPTDELMVFDLHVREVRTEPDRLLVVADANVWRGSGPRIYELTDVAVEVRR</sequence>
<dbReference type="Gene3D" id="3.10.129.10">
    <property type="entry name" value="Hotdog Thioesterase"/>
    <property type="match status" value="4"/>
</dbReference>
<dbReference type="InterPro" id="IPR001227">
    <property type="entry name" value="Ac_transferase_dom_sf"/>
</dbReference>
<dbReference type="SMART" id="SM00827">
    <property type="entry name" value="PKS_AT"/>
    <property type="match status" value="1"/>
</dbReference>
<dbReference type="PANTHER" id="PTHR43074">
    <property type="entry name" value="OMEGA-3 POLYUNSATURATED FATTY ACID SYNTHASE PFAB-RELATED"/>
    <property type="match status" value="1"/>
</dbReference>
<organism evidence="3 4">
    <name type="scientific">Kutzneria viridogrisea</name>
    <dbReference type="NCBI Taxonomy" id="47990"/>
    <lineage>
        <taxon>Bacteria</taxon>
        <taxon>Bacillati</taxon>
        <taxon>Actinomycetota</taxon>
        <taxon>Actinomycetes</taxon>
        <taxon>Pseudonocardiales</taxon>
        <taxon>Pseudonocardiaceae</taxon>
        <taxon>Kutzneria</taxon>
    </lineage>
</organism>
<keyword evidence="1" id="KW-0808">Transferase</keyword>
<evidence type="ECO:0000313" key="3">
    <source>
        <dbReference type="EMBL" id="MBA8924097.1"/>
    </source>
</evidence>
<reference evidence="3 4" key="1">
    <citation type="submission" date="2020-08" db="EMBL/GenBank/DDBJ databases">
        <title>Genomic Encyclopedia of Archaeal and Bacterial Type Strains, Phase II (KMG-II): from individual species to whole genera.</title>
        <authorList>
            <person name="Goeker M."/>
        </authorList>
    </citation>
    <scope>NUCLEOTIDE SEQUENCE [LARGE SCALE GENOMIC DNA]</scope>
    <source>
        <strain evidence="3 4">DSM 43850</strain>
    </source>
</reference>
<proteinExistence type="inferred from homology"/>
<dbReference type="Pfam" id="PF07977">
    <property type="entry name" value="FabA"/>
    <property type="match status" value="2"/>
</dbReference>
<dbReference type="Gene3D" id="3.40.366.10">
    <property type="entry name" value="Malonyl-Coenzyme A Acyl Carrier Protein, domain 2"/>
    <property type="match status" value="1"/>
</dbReference>
<dbReference type="CDD" id="cd00833">
    <property type="entry name" value="PKS"/>
    <property type="match status" value="1"/>
</dbReference>
<dbReference type="SUPFAM" id="SSF52151">
    <property type="entry name" value="FabD/lysophospholipase-like"/>
    <property type="match status" value="1"/>
</dbReference>